<evidence type="ECO:0000313" key="1">
    <source>
        <dbReference type="EMBL" id="CAB4161089.1"/>
    </source>
</evidence>
<name>A0A6J5NP13_9CAUD</name>
<gene>
    <name evidence="1" type="ORF">UFOVP773_31</name>
</gene>
<accession>A0A6J5NP13</accession>
<dbReference type="EMBL" id="LR796702">
    <property type="protein sequence ID" value="CAB4161089.1"/>
    <property type="molecule type" value="Genomic_DNA"/>
</dbReference>
<protein>
    <submittedName>
        <fullName evidence="1">Uncharacterized protein</fullName>
    </submittedName>
</protein>
<sequence length="89" mass="10386">MEPELDQKTINGIRAAEFHKLTLDEQQESLRQDIKLQREKDRLRNAATPSEYEKNRAAYIEYLLMCVRLGDWHGVSDAANDLRVLEAKQ</sequence>
<organism evidence="1">
    <name type="scientific">uncultured Caudovirales phage</name>
    <dbReference type="NCBI Taxonomy" id="2100421"/>
    <lineage>
        <taxon>Viruses</taxon>
        <taxon>Duplodnaviria</taxon>
        <taxon>Heunggongvirae</taxon>
        <taxon>Uroviricota</taxon>
        <taxon>Caudoviricetes</taxon>
        <taxon>Peduoviridae</taxon>
        <taxon>Maltschvirus</taxon>
        <taxon>Maltschvirus maltsch</taxon>
    </lineage>
</organism>
<proteinExistence type="predicted"/>
<reference evidence="1" key="1">
    <citation type="submission" date="2020-04" db="EMBL/GenBank/DDBJ databases">
        <authorList>
            <person name="Chiriac C."/>
            <person name="Salcher M."/>
            <person name="Ghai R."/>
            <person name="Kavagutti S V."/>
        </authorList>
    </citation>
    <scope>NUCLEOTIDE SEQUENCE</scope>
</reference>